<sequence>METKTFISRDFEARNISLPLSFCLALLLHWSRYSVLLPPRTIARRMVHPVAEANEESPFGSLTPDEFYARHSVTHGSEYITNDRGLRLFTQWWTPLPPTELVGTLSVVHGFTGESSWFLQLSAVFFAKAGFAVCAIDYQGHGFSDGLVHHIPDINPVVEDCISFFNAFRVLHAPSLPSFLYAESLGGAIALLITLQKDTVWDGLILNGAMCGISAKFKPPWPLEYFLSLVAILIPTWRVIPTRGSLTEVSLKEEWKRKLALASPNRLVAWPRAGTARELVRVCDELQGRFEEVRVPLLVVHGTKDVVCDPACAEELYKRSSSKDKTLKIYPEMWHQLIGEPEENVELVYGDMLQWLLSRAKGASDARAA</sequence>
<dbReference type="AlphaFoldDB" id="A0A2I4FAI1"/>
<evidence type="ECO:0000313" key="1">
    <source>
        <dbReference type="Proteomes" id="UP000235220"/>
    </source>
</evidence>
<dbReference type="GeneID" id="108997023"/>
<protein>
    <submittedName>
        <fullName evidence="2">Caffeoylshikimate esterase-like</fullName>
    </submittedName>
</protein>
<dbReference type="PANTHER" id="PTHR11614">
    <property type="entry name" value="PHOSPHOLIPASE-RELATED"/>
    <property type="match status" value="1"/>
</dbReference>
<dbReference type="Gene3D" id="3.40.50.1820">
    <property type="entry name" value="alpha/beta hydrolase"/>
    <property type="match status" value="1"/>
</dbReference>
<dbReference type="KEGG" id="jre:108997023"/>
<dbReference type="InterPro" id="IPR051044">
    <property type="entry name" value="MAG_DAG_Lipase"/>
</dbReference>
<gene>
    <name evidence="2" type="primary">LOC108997023</name>
</gene>
<dbReference type="GO" id="GO:0016020">
    <property type="term" value="C:membrane"/>
    <property type="evidence" value="ECO:0000318"/>
    <property type="project" value="GO_Central"/>
</dbReference>
<dbReference type="InterPro" id="IPR022742">
    <property type="entry name" value="Hydrolase_4"/>
</dbReference>
<organism evidence="1 2">
    <name type="scientific">Juglans regia</name>
    <name type="common">English walnut</name>
    <dbReference type="NCBI Taxonomy" id="51240"/>
    <lineage>
        <taxon>Eukaryota</taxon>
        <taxon>Viridiplantae</taxon>
        <taxon>Streptophyta</taxon>
        <taxon>Embryophyta</taxon>
        <taxon>Tracheophyta</taxon>
        <taxon>Spermatophyta</taxon>
        <taxon>Magnoliopsida</taxon>
        <taxon>eudicotyledons</taxon>
        <taxon>Gunneridae</taxon>
        <taxon>Pentapetalae</taxon>
        <taxon>rosids</taxon>
        <taxon>fabids</taxon>
        <taxon>Fagales</taxon>
        <taxon>Juglandaceae</taxon>
        <taxon>Juglans</taxon>
    </lineage>
</organism>
<dbReference type="Gramene" id="Jr07_34910_p1">
    <property type="protein sequence ID" value="cds.Jr07_34910_p1"/>
    <property type="gene ID" value="Jr07_34910"/>
</dbReference>
<proteinExistence type="predicted"/>
<dbReference type="Proteomes" id="UP000235220">
    <property type="component" value="Chromosome 7"/>
</dbReference>
<dbReference type="GO" id="GO:0016298">
    <property type="term" value="F:lipase activity"/>
    <property type="evidence" value="ECO:0000318"/>
    <property type="project" value="GO_Central"/>
</dbReference>
<keyword evidence="1" id="KW-1185">Reference proteome</keyword>
<dbReference type="RefSeq" id="XP_018828648.1">
    <property type="nucleotide sequence ID" value="XM_018973103.2"/>
</dbReference>
<evidence type="ECO:0000313" key="2">
    <source>
        <dbReference type="RefSeq" id="XP_018828648.1"/>
    </source>
</evidence>
<dbReference type="InterPro" id="IPR029058">
    <property type="entry name" value="AB_hydrolase_fold"/>
</dbReference>
<dbReference type="Pfam" id="PF12146">
    <property type="entry name" value="Hydrolase_4"/>
    <property type="match status" value="1"/>
</dbReference>
<dbReference type="FunCoup" id="A0A2I4FAI1">
    <property type="interactions" value="64"/>
</dbReference>
<accession>A0A2I4FAI1</accession>
<name>A0A2I4FAI1_JUGRE</name>
<dbReference type="SUPFAM" id="SSF53474">
    <property type="entry name" value="alpha/beta-Hydrolases"/>
    <property type="match status" value="1"/>
</dbReference>
<dbReference type="STRING" id="51240.A0A2I4FAI1"/>
<dbReference type="FunFam" id="3.40.50.1820:FF:000132">
    <property type="entry name" value="caffeoylshikimate esterase"/>
    <property type="match status" value="1"/>
</dbReference>
<reference evidence="2" key="1">
    <citation type="submission" date="2025-08" db="UniProtKB">
        <authorList>
            <consortium name="RefSeq"/>
        </authorList>
    </citation>
    <scope>IDENTIFICATION</scope>
    <source>
        <tissue evidence="2">Leaves</tissue>
    </source>
</reference>
<dbReference type="OrthoDB" id="2498029at2759"/>